<evidence type="ECO:0000313" key="2">
    <source>
        <dbReference type="Proteomes" id="UP001469553"/>
    </source>
</evidence>
<keyword evidence="2" id="KW-1185">Reference proteome</keyword>
<accession>A0ABV0YJV2</accession>
<dbReference type="EMBL" id="JAHRIP010036240">
    <property type="protein sequence ID" value="MEQ2293992.1"/>
    <property type="molecule type" value="Genomic_DNA"/>
</dbReference>
<evidence type="ECO:0000313" key="1">
    <source>
        <dbReference type="EMBL" id="MEQ2293992.1"/>
    </source>
</evidence>
<dbReference type="Proteomes" id="UP001469553">
    <property type="component" value="Unassembled WGS sequence"/>
</dbReference>
<protein>
    <submittedName>
        <fullName evidence="1">Uncharacterized protein</fullName>
    </submittedName>
</protein>
<sequence length="153" mass="16777">MDLTVAVNECCMDYMERSHLILTHGTNRKRNRVGRILKEGCTVPQLVVLLPCSKKVLGSTSGRGLSAWSLHVLPVHAWVLSGYSDFLPQSKNMPVRLIGLSKLLLGVNECVLGCLSCVSLCCPAMDWRPVLARRLLEIGTSPPAALYGRSGFR</sequence>
<gene>
    <name evidence="1" type="ORF">AMECASPLE_039279</name>
</gene>
<comment type="caution">
    <text evidence="1">The sequence shown here is derived from an EMBL/GenBank/DDBJ whole genome shotgun (WGS) entry which is preliminary data.</text>
</comment>
<name>A0ABV0YJV2_9TELE</name>
<proteinExistence type="predicted"/>
<reference evidence="1 2" key="1">
    <citation type="submission" date="2021-06" db="EMBL/GenBank/DDBJ databases">
        <authorList>
            <person name="Palmer J.M."/>
        </authorList>
    </citation>
    <scope>NUCLEOTIDE SEQUENCE [LARGE SCALE GENOMIC DNA]</scope>
    <source>
        <strain evidence="1 2">AS_MEX2019</strain>
        <tissue evidence="1">Muscle</tissue>
    </source>
</reference>
<organism evidence="1 2">
    <name type="scientific">Ameca splendens</name>
    <dbReference type="NCBI Taxonomy" id="208324"/>
    <lineage>
        <taxon>Eukaryota</taxon>
        <taxon>Metazoa</taxon>
        <taxon>Chordata</taxon>
        <taxon>Craniata</taxon>
        <taxon>Vertebrata</taxon>
        <taxon>Euteleostomi</taxon>
        <taxon>Actinopterygii</taxon>
        <taxon>Neopterygii</taxon>
        <taxon>Teleostei</taxon>
        <taxon>Neoteleostei</taxon>
        <taxon>Acanthomorphata</taxon>
        <taxon>Ovalentaria</taxon>
        <taxon>Atherinomorphae</taxon>
        <taxon>Cyprinodontiformes</taxon>
        <taxon>Goodeidae</taxon>
        <taxon>Ameca</taxon>
    </lineage>
</organism>